<dbReference type="PANTHER" id="PTHR43135">
    <property type="entry name" value="ALPHA-D-RIBOSE 1-METHYLPHOSPHONATE 5-TRIPHOSPHATE DIPHOSPHATASE"/>
    <property type="match status" value="1"/>
</dbReference>
<evidence type="ECO:0000259" key="1">
    <source>
        <dbReference type="Pfam" id="PF01979"/>
    </source>
</evidence>
<name>A0ABX0GU95_9ACTN</name>
<dbReference type="RefSeq" id="WP_166279331.1">
    <property type="nucleotide sequence ID" value="NZ_JAANNP010000002.1"/>
</dbReference>
<dbReference type="EMBL" id="JAANNP010000002">
    <property type="protein sequence ID" value="NHC13229.1"/>
    <property type="molecule type" value="Genomic_DNA"/>
</dbReference>
<evidence type="ECO:0000313" key="3">
    <source>
        <dbReference type="Proteomes" id="UP000800981"/>
    </source>
</evidence>
<organism evidence="2 3">
    <name type="scientific">Motilibacter deserti</name>
    <dbReference type="NCBI Taxonomy" id="2714956"/>
    <lineage>
        <taxon>Bacteria</taxon>
        <taxon>Bacillati</taxon>
        <taxon>Actinomycetota</taxon>
        <taxon>Actinomycetes</taxon>
        <taxon>Motilibacterales</taxon>
        <taxon>Motilibacteraceae</taxon>
        <taxon>Motilibacter</taxon>
    </lineage>
</organism>
<dbReference type="Proteomes" id="UP000800981">
    <property type="component" value="Unassembled WGS sequence"/>
</dbReference>
<dbReference type="CDD" id="cd01309">
    <property type="entry name" value="Met_dep_hydrolase_C"/>
    <property type="match status" value="1"/>
</dbReference>
<dbReference type="Gene3D" id="3.20.20.140">
    <property type="entry name" value="Metal-dependent hydrolases"/>
    <property type="match status" value="1"/>
</dbReference>
<dbReference type="SUPFAM" id="SSF51338">
    <property type="entry name" value="Composite domain of metallo-dependent hydrolases"/>
    <property type="match status" value="1"/>
</dbReference>
<keyword evidence="3" id="KW-1185">Reference proteome</keyword>
<reference evidence="2 3" key="1">
    <citation type="submission" date="2020-03" db="EMBL/GenBank/DDBJ databases">
        <title>Two novel Motilibacter sp.</title>
        <authorList>
            <person name="Liu S."/>
        </authorList>
    </citation>
    <scope>NUCLEOTIDE SEQUENCE [LARGE SCALE GENOMIC DNA]</scope>
    <source>
        <strain evidence="2 3">E257</strain>
    </source>
</reference>
<dbReference type="Pfam" id="PF01979">
    <property type="entry name" value="Amidohydro_1"/>
    <property type="match status" value="1"/>
</dbReference>
<dbReference type="SUPFAM" id="SSF51556">
    <property type="entry name" value="Metallo-dependent hydrolases"/>
    <property type="match status" value="1"/>
</dbReference>
<evidence type="ECO:0000313" key="2">
    <source>
        <dbReference type="EMBL" id="NHC13229.1"/>
    </source>
</evidence>
<dbReference type="InterPro" id="IPR011059">
    <property type="entry name" value="Metal-dep_hydrolase_composite"/>
</dbReference>
<comment type="caution">
    <text evidence="2">The sequence shown here is derived from an EMBL/GenBank/DDBJ whole genome shotgun (WGS) entry which is preliminary data.</text>
</comment>
<dbReference type="InterPro" id="IPR006680">
    <property type="entry name" value="Amidohydro-rel"/>
</dbReference>
<accession>A0ABX0GU95</accession>
<dbReference type="InterPro" id="IPR032466">
    <property type="entry name" value="Metal_Hydrolase"/>
</dbReference>
<gene>
    <name evidence="2" type="ORF">G9H71_05465</name>
</gene>
<dbReference type="InterPro" id="IPR051781">
    <property type="entry name" value="Metallo-dep_Hydrolase"/>
</dbReference>
<proteinExistence type="predicted"/>
<dbReference type="PANTHER" id="PTHR43135:SF3">
    <property type="entry name" value="ALPHA-D-RIBOSE 1-METHYLPHOSPHONATE 5-TRIPHOSPHATE DIPHOSPHATASE"/>
    <property type="match status" value="1"/>
</dbReference>
<sequence length="417" mass="43988">MPLPHRSFDSAPVVAITGGRVVPVTAPPIDGGTVLIRDGVIAEVGRDVAVPDGARVVDAIGKWVLPGFVDAHTHIGIHEEGEGGTGDDTNESSSPSVAGVRAVDAIDCDDVGFRDALSAGVTTVSVKPGSGSCLAGLSTAMKTWGGRFLDEQLLSDKVSLKSAFGENPKLYTAPARELPMTRMGIAFVIRQKLEDGKAYAEQRAAAEKAGEPFRRDLELEAVASLLAGELVWDVHVHRHDDIATAVRIAEEYGLRLVVNHGTEAHKLADMLAERDIPVAVGPIITSRAKSELSGHTIKTAGILAKAGVRIAIVTDHPEAPVNFLVLQALLAVREGLDRDVALEAISVNPARMLGLDSRVGALEPGLDGDVVVWSGDPLGGETRAEEVFINGGTVYRYDADQGEGKVAERFVPPSRLL</sequence>
<protein>
    <submittedName>
        <fullName evidence="2">Amidohydrolase</fullName>
    </submittedName>
</protein>
<feature type="domain" description="Amidohydrolase-related" evidence="1">
    <location>
        <begin position="254"/>
        <end position="383"/>
    </location>
</feature>